<dbReference type="InterPro" id="IPR013249">
    <property type="entry name" value="RNA_pol_sigma70_r4_t2"/>
</dbReference>
<feature type="domain" description="RNA polymerase sigma-70 region 2" evidence="5">
    <location>
        <begin position="13"/>
        <end position="78"/>
    </location>
</feature>
<name>A0ABV8SZL1_9GAMM</name>
<dbReference type="EMBL" id="JBHSDU010000014">
    <property type="protein sequence ID" value="MFC4312417.1"/>
    <property type="molecule type" value="Genomic_DNA"/>
</dbReference>
<dbReference type="InterPro" id="IPR013324">
    <property type="entry name" value="RNA_pol_sigma_r3/r4-like"/>
</dbReference>
<protein>
    <submittedName>
        <fullName evidence="7">RNA polymerase sigma factor</fullName>
    </submittedName>
</protein>
<dbReference type="PANTHER" id="PTHR43133:SF63">
    <property type="entry name" value="RNA POLYMERASE SIGMA FACTOR FECI-RELATED"/>
    <property type="match status" value="1"/>
</dbReference>
<dbReference type="Gene3D" id="1.10.1740.10">
    <property type="match status" value="1"/>
</dbReference>
<comment type="similarity">
    <text evidence="1">Belongs to the sigma-70 factor family. ECF subfamily.</text>
</comment>
<keyword evidence="2" id="KW-0805">Transcription regulation</keyword>
<dbReference type="RefSeq" id="WP_380601785.1">
    <property type="nucleotide sequence ID" value="NZ_JBHSDU010000014.1"/>
</dbReference>
<gene>
    <name evidence="7" type="ORF">ACFPN2_25260</name>
</gene>
<keyword evidence="8" id="KW-1185">Reference proteome</keyword>
<dbReference type="InterPro" id="IPR036388">
    <property type="entry name" value="WH-like_DNA-bd_sf"/>
</dbReference>
<dbReference type="SUPFAM" id="SSF88946">
    <property type="entry name" value="Sigma2 domain of RNA polymerase sigma factors"/>
    <property type="match status" value="1"/>
</dbReference>
<reference evidence="8" key="1">
    <citation type="journal article" date="2019" name="Int. J. Syst. Evol. Microbiol.">
        <title>The Global Catalogue of Microorganisms (GCM) 10K type strain sequencing project: providing services to taxonomists for standard genome sequencing and annotation.</title>
        <authorList>
            <consortium name="The Broad Institute Genomics Platform"/>
            <consortium name="The Broad Institute Genome Sequencing Center for Infectious Disease"/>
            <person name="Wu L."/>
            <person name="Ma J."/>
        </authorList>
    </citation>
    <scope>NUCLEOTIDE SEQUENCE [LARGE SCALE GENOMIC DNA]</scope>
    <source>
        <strain evidence="8">CGMCC 1.10759</strain>
    </source>
</reference>
<organism evidence="7 8">
    <name type="scientific">Steroidobacter flavus</name>
    <dbReference type="NCBI Taxonomy" id="1842136"/>
    <lineage>
        <taxon>Bacteria</taxon>
        <taxon>Pseudomonadati</taxon>
        <taxon>Pseudomonadota</taxon>
        <taxon>Gammaproteobacteria</taxon>
        <taxon>Steroidobacterales</taxon>
        <taxon>Steroidobacteraceae</taxon>
        <taxon>Steroidobacter</taxon>
    </lineage>
</organism>
<evidence type="ECO:0000256" key="3">
    <source>
        <dbReference type="ARBA" id="ARBA00023082"/>
    </source>
</evidence>
<evidence type="ECO:0000313" key="7">
    <source>
        <dbReference type="EMBL" id="MFC4312417.1"/>
    </source>
</evidence>
<dbReference type="InterPro" id="IPR007627">
    <property type="entry name" value="RNA_pol_sigma70_r2"/>
</dbReference>
<evidence type="ECO:0000259" key="6">
    <source>
        <dbReference type="Pfam" id="PF08281"/>
    </source>
</evidence>
<accession>A0ABV8SZL1</accession>
<keyword evidence="4" id="KW-0804">Transcription</keyword>
<dbReference type="Gene3D" id="1.10.10.10">
    <property type="entry name" value="Winged helix-like DNA-binding domain superfamily/Winged helix DNA-binding domain"/>
    <property type="match status" value="1"/>
</dbReference>
<keyword evidence="3" id="KW-0731">Sigma factor</keyword>
<dbReference type="Proteomes" id="UP001595904">
    <property type="component" value="Unassembled WGS sequence"/>
</dbReference>
<evidence type="ECO:0000256" key="4">
    <source>
        <dbReference type="ARBA" id="ARBA00023163"/>
    </source>
</evidence>
<dbReference type="Pfam" id="PF08281">
    <property type="entry name" value="Sigma70_r4_2"/>
    <property type="match status" value="1"/>
</dbReference>
<sequence length="179" mass="20140">MSYALAEPLLEAFEQHYDQLIAHVRRKVGCAAAAADIVQETYVRLRSSALPAAVENPRAFIYRVATNLAINHIQQQRARGRYVIAGPLPEEVVSDDRPVDARLSDQQLLAHMAAVVDELPPRCREVFILRKFHHLKMEEIAVRLDISLSMAEKHLRRAVLHCTARQQEFEGAPGAGESR</sequence>
<feature type="domain" description="RNA polymerase sigma factor 70 region 4 type 2" evidence="6">
    <location>
        <begin position="115"/>
        <end position="162"/>
    </location>
</feature>
<dbReference type="InterPro" id="IPR014284">
    <property type="entry name" value="RNA_pol_sigma-70_dom"/>
</dbReference>
<evidence type="ECO:0000256" key="1">
    <source>
        <dbReference type="ARBA" id="ARBA00010641"/>
    </source>
</evidence>
<dbReference type="SUPFAM" id="SSF88659">
    <property type="entry name" value="Sigma3 and sigma4 domains of RNA polymerase sigma factors"/>
    <property type="match status" value="1"/>
</dbReference>
<dbReference type="InterPro" id="IPR013325">
    <property type="entry name" value="RNA_pol_sigma_r2"/>
</dbReference>
<dbReference type="Pfam" id="PF04542">
    <property type="entry name" value="Sigma70_r2"/>
    <property type="match status" value="1"/>
</dbReference>
<evidence type="ECO:0000256" key="2">
    <source>
        <dbReference type="ARBA" id="ARBA00023015"/>
    </source>
</evidence>
<dbReference type="NCBIfam" id="TIGR02937">
    <property type="entry name" value="sigma70-ECF"/>
    <property type="match status" value="1"/>
</dbReference>
<proteinExistence type="inferred from homology"/>
<dbReference type="PANTHER" id="PTHR43133">
    <property type="entry name" value="RNA POLYMERASE ECF-TYPE SIGMA FACTO"/>
    <property type="match status" value="1"/>
</dbReference>
<evidence type="ECO:0000313" key="8">
    <source>
        <dbReference type="Proteomes" id="UP001595904"/>
    </source>
</evidence>
<dbReference type="InterPro" id="IPR039425">
    <property type="entry name" value="RNA_pol_sigma-70-like"/>
</dbReference>
<evidence type="ECO:0000259" key="5">
    <source>
        <dbReference type="Pfam" id="PF04542"/>
    </source>
</evidence>
<comment type="caution">
    <text evidence="7">The sequence shown here is derived from an EMBL/GenBank/DDBJ whole genome shotgun (WGS) entry which is preliminary data.</text>
</comment>